<accession>A0A8S3R3Z0</accession>
<name>A0A8S3R3Z0_MYTED</name>
<gene>
    <name evidence="13" type="ORF">MEDL_16922</name>
</gene>
<keyword evidence="2" id="KW-1003">Cell membrane</keyword>
<reference evidence="13" key="1">
    <citation type="submission" date="2021-03" db="EMBL/GenBank/DDBJ databases">
        <authorList>
            <person name="Bekaert M."/>
        </authorList>
    </citation>
    <scope>NUCLEOTIDE SEQUENCE</scope>
</reference>
<dbReference type="EMBL" id="CAJPWZ010000887">
    <property type="protein sequence ID" value="CAG2202364.1"/>
    <property type="molecule type" value="Genomic_DNA"/>
</dbReference>
<evidence type="ECO:0000256" key="3">
    <source>
        <dbReference type="ARBA" id="ARBA00022692"/>
    </source>
</evidence>
<dbReference type="InterPro" id="IPR013106">
    <property type="entry name" value="Ig_V-set"/>
</dbReference>
<dbReference type="GO" id="GO:0009897">
    <property type="term" value="C:external side of plasma membrane"/>
    <property type="evidence" value="ECO:0007669"/>
    <property type="project" value="TreeGrafter"/>
</dbReference>
<dbReference type="SMART" id="SM00408">
    <property type="entry name" value="IGc2"/>
    <property type="match status" value="1"/>
</dbReference>
<protein>
    <recommendedName>
        <fullName evidence="12">Ig-like domain-containing protein</fullName>
    </recommendedName>
</protein>
<dbReference type="PANTHER" id="PTHR25466">
    <property type="entry name" value="T-LYMPHOCYTE ACTIVATION ANTIGEN"/>
    <property type="match status" value="1"/>
</dbReference>
<keyword evidence="7" id="KW-1015">Disulfide bond</keyword>
<dbReference type="InterPro" id="IPR003598">
    <property type="entry name" value="Ig_sub2"/>
</dbReference>
<dbReference type="SMART" id="SM00406">
    <property type="entry name" value="IGv"/>
    <property type="match status" value="1"/>
</dbReference>
<keyword evidence="10" id="KW-0393">Immunoglobulin domain</keyword>
<keyword evidence="3 11" id="KW-0812">Transmembrane</keyword>
<dbReference type="InterPro" id="IPR013783">
    <property type="entry name" value="Ig-like_fold"/>
</dbReference>
<dbReference type="SMART" id="SM00409">
    <property type="entry name" value="IG"/>
    <property type="match status" value="1"/>
</dbReference>
<evidence type="ECO:0000256" key="6">
    <source>
        <dbReference type="ARBA" id="ARBA00023136"/>
    </source>
</evidence>
<keyword evidence="6 11" id="KW-0472">Membrane</keyword>
<dbReference type="InterPro" id="IPR003599">
    <property type="entry name" value="Ig_sub"/>
</dbReference>
<dbReference type="PANTHER" id="PTHR25466:SF14">
    <property type="entry name" value="BUTYROPHILIN SUBFAMILY 2 MEMBER A2-LIKE-RELATED"/>
    <property type="match status" value="1"/>
</dbReference>
<dbReference type="PROSITE" id="PS50835">
    <property type="entry name" value="IG_LIKE"/>
    <property type="match status" value="1"/>
</dbReference>
<comment type="caution">
    <text evidence="13">The sequence shown here is derived from an EMBL/GenBank/DDBJ whole genome shotgun (WGS) entry which is preliminary data.</text>
</comment>
<evidence type="ECO:0000313" key="14">
    <source>
        <dbReference type="Proteomes" id="UP000683360"/>
    </source>
</evidence>
<dbReference type="Proteomes" id="UP000683360">
    <property type="component" value="Unassembled WGS sequence"/>
</dbReference>
<dbReference type="OrthoDB" id="6111209at2759"/>
<comment type="subcellular location">
    <subcellularLocation>
        <location evidence="1">Cell membrane</location>
        <topology evidence="1">Single-pass type I membrane protein</topology>
    </subcellularLocation>
</comment>
<evidence type="ECO:0000256" key="8">
    <source>
        <dbReference type="ARBA" id="ARBA00023170"/>
    </source>
</evidence>
<evidence type="ECO:0000259" key="12">
    <source>
        <dbReference type="PROSITE" id="PS50835"/>
    </source>
</evidence>
<dbReference type="InterPro" id="IPR036179">
    <property type="entry name" value="Ig-like_dom_sf"/>
</dbReference>
<dbReference type="GO" id="GO:0007166">
    <property type="term" value="P:cell surface receptor signaling pathway"/>
    <property type="evidence" value="ECO:0007669"/>
    <property type="project" value="TreeGrafter"/>
</dbReference>
<keyword evidence="14" id="KW-1185">Reference proteome</keyword>
<evidence type="ECO:0000256" key="5">
    <source>
        <dbReference type="ARBA" id="ARBA00022989"/>
    </source>
</evidence>
<evidence type="ECO:0000256" key="7">
    <source>
        <dbReference type="ARBA" id="ARBA00023157"/>
    </source>
</evidence>
<evidence type="ECO:0000256" key="11">
    <source>
        <dbReference type="SAM" id="Phobius"/>
    </source>
</evidence>
<evidence type="ECO:0000256" key="9">
    <source>
        <dbReference type="ARBA" id="ARBA00023180"/>
    </source>
</evidence>
<dbReference type="GO" id="GO:0071222">
    <property type="term" value="P:cellular response to lipopolysaccharide"/>
    <property type="evidence" value="ECO:0007669"/>
    <property type="project" value="TreeGrafter"/>
</dbReference>
<keyword evidence="8" id="KW-0675">Receptor</keyword>
<dbReference type="Pfam" id="PF07686">
    <property type="entry name" value="V-set"/>
    <property type="match status" value="1"/>
</dbReference>
<dbReference type="InterPro" id="IPR007110">
    <property type="entry name" value="Ig-like_dom"/>
</dbReference>
<dbReference type="AlphaFoldDB" id="A0A8S3R3Z0"/>
<organism evidence="13 14">
    <name type="scientific">Mytilus edulis</name>
    <name type="common">Blue mussel</name>
    <dbReference type="NCBI Taxonomy" id="6550"/>
    <lineage>
        <taxon>Eukaryota</taxon>
        <taxon>Metazoa</taxon>
        <taxon>Spiralia</taxon>
        <taxon>Lophotrochozoa</taxon>
        <taxon>Mollusca</taxon>
        <taxon>Bivalvia</taxon>
        <taxon>Autobranchia</taxon>
        <taxon>Pteriomorphia</taxon>
        <taxon>Mytilida</taxon>
        <taxon>Mytiloidea</taxon>
        <taxon>Mytilidae</taxon>
        <taxon>Mytilinae</taxon>
        <taxon>Mytilus</taxon>
    </lineage>
</organism>
<feature type="domain" description="Ig-like" evidence="12">
    <location>
        <begin position="10"/>
        <end position="118"/>
    </location>
</feature>
<dbReference type="GO" id="GO:0006955">
    <property type="term" value="P:immune response"/>
    <property type="evidence" value="ECO:0007669"/>
    <property type="project" value="TreeGrafter"/>
</dbReference>
<evidence type="ECO:0000256" key="4">
    <source>
        <dbReference type="ARBA" id="ARBA00022729"/>
    </source>
</evidence>
<keyword evidence="4" id="KW-0732">Signal</keyword>
<evidence type="ECO:0000256" key="1">
    <source>
        <dbReference type="ARBA" id="ARBA00004251"/>
    </source>
</evidence>
<dbReference type="Gene3D" id="2.60.40.10">
    <property type="entry name" value="Immunoglobulins"/>
    <property type="match status" value="1"/>
</dbReference>
<dbReference type="SUPFAM" id="SSF48726">
    <property type="entry name" value="Immunoglobulin"/>
    <property type="match status" value="1"/>
</dbReference>
<proteinExistence type="predicted"/>
<feature type="transmembrane region" description="Helical" evidence="11">
    <location>
        <begin position="161"/>
        <end position="185"/>
    </location>
</feature>
<sequence length="330" mass="37643">MIRFILINNPIAIVTGAVISFYSNTDSIIGGTVVLPCENKQGTDLVQWTRRDKNTEKSFTTVYTDGWRINTGLRLHERLMINGSRGGLDYGLQISNVTMLDSGLYRCAVDTTTNLTYFFVTLKVEDKFEDLRTHSAYTVNNTTFSFMKNTEDTRTFSSIPIVSILSIPPMIIVIVLALIAAIILFQTRRKNKVSSSPVNNQPAEIEEVQQNDHYYDEVDYEEMSCEVQNNSLNNEPYYHYPDSRNVEMILVNQENPLTGPSQEIYSNDQANVSEQTHDYSYVSNLYQPLTEHAEHWGLYSHTYAQCSPFQTGHDYHNMHNIADPSQMGNL</sequence>
<dbReference type="InterPro" id="IPR051713">
    <property type="entry name" value="T-cell_Activation_Regulation"/>
</dbReference>
<evidence type="ECO:0000256" key="10">
    <source>
        <dbReference type="ARBA" id="ARBA00023319"/>
    </source>
</evidence>
<keyword evidence="9" id="KW-0325">Glycoprotein</keyword>
<keyword evidence="5 11" id="KW-1133">Transmembrane helix</keyword>
<evidence type="ECO:0000256" key="2">
    <source>
        <dbReference type="ARBA" id="ARBA00022475"/>
    </source>
</evidence>
<evidence type="ECO:0000313" key="13">
    <source>
        <dbReference type="EMBL" id="CAG2202364.1"/>
    </source>
</evidence>